<proteinExistence type="predicted"/>
<keyword evidence="1" id="KW-1133">Transmembrane helix</keyword>
<dbReference type="AlphaFoldDB" id="A0AAE5C8Y0"/>
<sequence>MTEHDNTPTASRPVAVPAFLCLIAATHFSHAWIAELRGMPVLPPAVALGFLLGLAYAWVAWLGRRGRGFRHAINLVVGEDLGFLAAGLVMGYPWAEILRPGTAAIVAFQFALVFPEIWRRQERGQPIVAPARLAWFILAYALAFGIYALVKPRGFWNIGSA</sequence>
<feature type="transmembrane region" description="Helical" evidence="1">
    <location>
        <begin position="41"/>
        <end position="61"/>
    </location>
</feature>
<name>A0AAE5C8Y0_9BACT</name>
<evidence type="ECO:0000313" key="3">
    <source>
        <dbReference type="Proteomes" id="UP000702544"/>
    </source>
</evidence>
<keyword evidence="1" id="KW-0812">Transmembrane</keyword>
<dbReference type="Proteomes" id="UP000702544">
    <property type="component" value="Unassembled WGS sequence"/>
</dbReference>
<accession>A0AAE5C8Y0</accession>
<protein>
    <submittedName>
        <fullName evidence="2">Uncharacterized protein</fullName>
    </submittedName>
</protein>
<dbReference type="EMBL" id="JAACAK010000049">
    <property type="protein sequence ID" value="NIR74911.1"/>
    <property type="molecule type" value="Genomic_DNA"/>
</dbReference>
<evidence type="ECO:0000313" key="2">
    <source>
        <dbReference type="EMBL" id="NIR74911.1"/>
    </source>
</evidence>
<feature type="transmembrane region" description="Helical" evidence="1">
    <location>
        <begin position="130"/>
        <end position="150"/>
    </location>
</feature>
<keyword evidence="1" id="KW-0472">Membrane</keyword>
<organism evidence="2 3">
    <name type="scientific">Candidatus Kutchimonas denitrificans</name>
    <dbReference type="NCBI Taxonomy" id="3056748"/>
    <lineage>
        <taxon>Bacteria</taxon>
        <taxon>Pseudomonadati</taxon>
        <taxon>Gemmatimonadota</taxon>
        <taxon>Gemmatimonadia</taxon>
        <taxon>Candidatus Palauibacterales</taxon>
        <taxon>Candidatus Palauibacteraceae</taxon>
        <taxon>Candidatus Kutchimonas</taxon>
    </lineage>
</organism>
<feature type="transmembrane region" description="Helical" evidence="1">
    <location>
        <begin position="73"/>
        <end position="95"/>
    </location>
</feature>
<reference evidence="2 3" key="1">
    <citation type="submission" date="2020-01" db="EMBL/GenBank/DDBJ databases">
        <title>Genomes assembled from Gulf of Kutch pelagic sediment metagenomes.</title>
        <authorList>
            <person name="Chandrashekar M."/>
            <person name="Mahajan M.S."/>
            <person name="Dave K.J."/>
            <person name="Vatsa P."/>
            <person name="Nathani N.M."/>
        </authorList>
    </citation>
    <scope>NUCLEOTIDE SEQUENCE [LARGE SCALE GENOMIC DNA]</scope>
    <source>
        <strain evidence="2">KS3-K002</strain>
    </source>
</reference>
<evidence type="ECO:0000256" key="1">
    <source>
        <dbReference type="SAM" id="Phobius"/>
    </source>
</evidence>
<feature type="transmembrane region" description="Helical" evidence="1">
    <location>
        <begin position="101"/>
        <end position="118"/>
    </location>
</feature>
<comment type="caution">
    <text evidence="2">The sequence shown here is derived from an EMBL/GenBank/DDBJ whole genome shotgun (WGS) entry which is preliminary data.</text>
</comment>
<gene>
    <name evidence="2" type="ORF">GWO12_07325</name>
</gene>